<name>A0A1V0UNN9_9BACL</name>
<evidence type="ECO:0000313" key="4">
    <source>
        <dbReference type="Proteomes" id="UP000192727"/>
    </source>
</evidence>
<evidence type="ECO:0000259" key="2">
    <source>
        <dbReference type="PROSITE" id="PS50943"/>
    </source>
</evidence>
<dbReference type="CDD" id="cd00093">
    <property type="entry name" value="HTH_XRE"/>
    <property type="match status" value="1"/>
</dbReference>
<evidence type="ECO:0000256" key="1">
    <source>
        <dbReference type="SAM" id="MobiDB-lite"/>
    </source>
</evidence>
<dbReference type="Proteomes" id="UP000192727">
    <property type="component" value="Chromosome"/>
</dbReference>
<dbReference type="GO" id="GO:0003677">
    <property type="term" value="F:DNA binding"/>
    <property type="evidence" value="ECO:0007669"/>
    <property type="project" value="InterPro"/>
</dbReference>
<dbReference type="SMART" id="SM00530">
    <property type="entry name" value="HTH_XRE"/>
    <property type="match status" value="1"/>
</dbReference>
<feature type="domain" description="HTH cro/C1-type" evidence="2">
    <location>
        <begin position="33"/>
        <end position="85"/>
    </location>
</feature>
<dbReference type="AlphaFoldDB" id="A0A1V0UNN9"/>
<dbReference type="PROSITE" id="PS50943">
    <property type="entry name" value="HTH_CROC1"/>
    <property type="match status" value="1"/>
</dbReference>
<evidence type="ECO:0000313" key="3">
    <source>
        <dbReference type="EMBL" id="ARF66592.1"/>
    </source>
</evidence>
<dbReference type="Gene3D" id="1.10.260.40">
    <property type="entry name" value="lambda repressor-like DNA-binding domains"/>
    <property type="match status" value="1"/>
</dbReference>
<dbReference type="EMBL" id="CP020557">
    <property type="protein sequence ID" value="ARF66592.1"/>
    <property type="molecule type" value="Genomic_DNA"/>
</dbReference>
<accession>A0A1V0UNN9</accession>
<feature type="region of interest" description="Disordered" evidence="1">
    <location>
        <begin position="1"/>
        <end position="25"/>
    </location>
</feature>
<feature type="compositionally biased region" description="Polar residues" evidence="1">
    <location>
        <begin position="15"/>
        <end position="25"/>
    </location>
</feature>
<protein>
    <recommendedName>
        <fullName evidence="2">HTH cro/C1-type domain-containing protein</fullName>
    </recommendedName>
</protein>
<dbReference type="InterPro" id="IPR001387">
    <property type="entry name" value="Cro/C1-type_HTH"/>
</dbReference>
<dbReference type="SUPFAM" id="SSF47413">
    <property type="entry name" value="lambda repressor-like DNA-binding domains"/>
    <property type="match status" value="1"/>
</dbReference>
<organism evidence="3 4">
    <name type="scientific">Paenibacillus larvae subsp. pulvifaciens</name>
    <dbReference type="NCBI Taxonomy" id="1477"/>
    <lineage>
        <taxon>Bacteria</taxon>
        <taxon>Bacillati</taxon>
        <taxon>Bacillota</taxon>
        <taxon>Bacilli</taxon>
        <taxon>Bacillales</taxon>
        <taxon>Paenibacillaceae</taxon>
        <taxon>Paenibacillus</taxon>
    </lineage>
</organism>
<dbReference type="Pfam" id="PF01381">
    <property type="entry name" value="HTH_3"/>
    <property type="match status" value="1"/>
</dbReference>
<gene>
    <name evidence="3" type="ORF">B7C51_00425</name>
</gene>
<dbReference type="InterPro" id="IPR010982">
    <property type="entry name" value="Lambda_DNA-bd_dom_sf"/>
</dbReference>
<sequence length="213" mass="24643">MSADYLLGRGETDESVTPSENNPAATVSEIGWAIRQSQDMTQKELGKQVDENQRQISSYELDLKPVPEHTLDKIMEVFGLSFPEFLAKYNMWDEPIHSHFDRDVDKQIAFEQTAAGNITDQSNLCKRKQEFTGRRWGYRKLIPLSAIVQAHKACLRNRYEIADYLGVTEEFLQDAIDYYRDKYGVCTQHEQYLIYFDPLNVIEPVISFGAFQL</sequence>
<proteinExistence type="predicted"/>
<reference evidence="3 4" key="1">
    <citation type="submission" date="2017-03" db="EMBL/GenBank/DDBJ databases">
        <title>Paenibacillus larvae genome sequencing.</title>
        <authorList>
            <person name="Dingman D.W."/>
        </authorList>
    </citation>
    <scope>NUCLEOTIDE SEQUENCE [LARGE SCALE GENOMIC DNA]</scope>
    <source>
        <strain evidence="3 4">SAG 10367</strain>
    </source>
</reference>
<dbReference type="RefSeq" id="WP_083038060.1">
    <property type="nucleotide sequence ID" value="NZ_CP020557.1"/>
</dbReference>